<name>F0YJ63_AURAN</name>
<dbReference type="KEGG" id="aaf:AURANDRAFT_38804"/>
<feature type="domain" description="Pirin C-terminal" evidence="4">
    <location>
        <begin position="204"/>
        <end position="307"/>
    </location>
</feature>
<dbReference type="OrthoDB" id="198735at2759"/>
<sequence>MAVLRVDPLTFPFDTDSPFLFGVFHNDKYPKGNAKMGPDASLRGHNIGADFGNPAGWSMYHGEGGIPGFPKHPHRGFETISVSVRGFVDHVDSLGAAGRFGDGDVQWMTAGAGISHAEMFPCLARAEENHMEFFQIWLNLPRAKKMSPPNFLMFWGEDIPTLDRGGALVKLVAGAAEGFNKPALPPPPDSYARDPNSQLLVMTIKLKPGASYVIPGAPGAGRDTHRNLYKYEGGELTVGGKRLTATHRIKVDASKDLEVAAGAQEIGLLVLQGNDLNEPVVQHGPFVGNTREDITKAFRDYQMTQFGSWPWPSDGVVHKRDDQRFAKYPDGRVETKPRRATP</sequence>
<dbReference type="PANTHER" id="PTHR13903:SF8">
    <property type="entry name" value="PIRIN"/>
    <property type="match status" value="1"/>
</dbReference>
<dbReference type="PANTHER" id="PTHR13903">
    <property type="entry name" value="PIRIN-RELATED"/>
    <property type="match status" value="1"/>
</dbReference>
<evidence type="ECO:0008006" key="7">
    <source>
        <dbReference type="Google" id="ProtNLM"/>
    </source>
</evidence>
<dbReference type="RefSeq" id="XP_009040426.1">
    <property type="nucleotide sequence ID" value="XM_009042178.1"/>
</dbReference>
<dbReference type="GeneID" id="20221908"/>
<dbReference type="AlphaFoldDB" id="F0YJ63"/>
<accession>F0YJ63</accession>
<comment type="similarity">
    <text evidence="1 2">Belongs to the pirin family.</text>
</comment>
<protein>
    <recommendedName>
        <fullName evidence="7">Pirin</fullName>
    </recommendedName>
</protein>
<dbReference type="Pfam" id="PF05726">
    <property type="entry name" value="Pirin_C"/>
    <property type="match status" value="1"/>
</dbReference>
<dbReference type="InParanoid" id="F0YJ63"/>
<dbReference type="InterPro" id="IPR003829">
    <property type="entry name" value="Pirin_N_dom"/>
</dbReference>
<evidence type="ECO:0000256" key="2">
    <source>
        <dbReference type="RuleBase" id="RU003457"/>
    </source>
</evidence>
<evidence type="ECO:0000259" key="4">
    <source>
        <dbReference type="Pfam" id="PF05726"/>
    </source>
</evidence>
<dbReference type="InterPro" id="IPR011051">
    <property type="entry name" value="RmlC_Cupin_sf"/>
</dbReference>
<dbReference type="eggNOG" id="ENOG502QQ5A">
    <property type="taxonomic scope" value="Eukaryota"/>
</dbReference>
<dbReference type="InterPro" id="IPR008778">
    <property type="entry name" value="Pirin_C_dom"/>
</dbReference>
<dbReference type="OMA" id="FANPFIV"/>
<dbReference type="InterPro" id="IPR014710">
    <property type="entry name" value="RmlC-like_jellyroll"/>
</dbReference>
<feature type="domain" description="Pirin N-terminal" evidence="3">
    <location>
        <begin position="64"/>
        <end position="138"/>
    </location>
</feature>
<evidence type="ECO:0000256" key="1">
    <source>
        <dbReference type="ARBA" id="ARBA00008416"/>
    </source>
</evidence>
<proteinExistence type="inferred from homology"/>
<reference evidence="5 6" key="1">
    <citation type="journal article" date="2011" name="Proc. Natl. Acad. Sci. U.S.A.">
        <title>Niche of harmful alga Aureococcus anophagefferens revealed through ecogenomics.</title>
        <authorList>
            <person name="Gobler C.J."/>
            <person name="Berry D.L."/>
            <person name="Dyhrman S.T."/>
            <person name="Wilhelm S.W."/>
            <person name="Salamov A."/>
            <person name="Lobanov A.V."/>
            <person name="Zhang Y."/>
            <person name="Collier J.L."/>
            <person name="Wurch L.L."/>
            <person name="Kustka A.B."/>
            <person name="Dill B.D."/>
            <person name="Shah M."/>
            <person name="VerBerkmoes N.C."/>
            <person name="Kuo A."/>
            <person name="Terry A."/>
            <person name="Pangilinan J."/>
            <person name="Lindquist E.A."/>
            <person name="Lucas S."/>
            <person name="Paulsen I.T."/>
            <person name="Hattenrath-Lehmann T.K."/>
            <person name="Talmage S.C."/>
            <person name="Walker E.A."/>
            <person name="Koch F."/>
            <person name="Burson A.M."/>
            <person name="Marcoval M.A."/>
            <person name="Tang Y.Z."/>
            <person name="Lecleir G.R."/>
            <person name="Coyne K.J."/>
            <person name="Berg G.M."/>
            <person name="Bertrand E.M."/>
            <person name="Saito M.A."/>
            <person name="Gladyshev V.N."/>
            <person name="Grigoriev I.V."/>
        </authorList>
    </citation>
    <scope>NUCLEOTIDE SEQUENCE [LARGE SCALE GENOMIC DNA]</scope>
    <source>
        <strain evidence="6">CCMP 1984</strain>
    </source>
</reference>
<evidence type="ECO:0000259" key="3">
    <source>
        <dbReference type="Pfam" id="PF02678"/>
    </source>
</evidence>
<evidence type="ECO:0000313" key="5">
    <source>
        <dbReference type="EMBL" id="EGB04869.1"/>
    </source>
</evidence>
<evidence type="ECO:0000313" key="6">
    <source>
        <dbReference type="Proteomes" id="UP000002729"/>
    </source>
</evidence>
<gene>
    <name evidence="5" type="ORF">AURANDRAFT_38804</name>
</gene>
<dbReference type="SUPFAM" id="SSF51182">
    <property type="entry name" value="RmlC-like cupins"/>
    <property type="match status" value="1"/>
</dbReference>
<dbReference type="InterPro" id="IPR012093">
    <property type="entry name" value="Pirin"/>
</dbReference>
<keyword evidence="6" id="KW-1185">Reference proteome</keyword>
<organism evidence="6">
    <name type="scientific">Aureococcus anophagefferens</name>
    <name type="common">Harmful bloom alga</name>
    <dbReference type="NCBI Taxonomy" id="44056"/>
    <lineage>
        <taxon>Eukaryota</taxon>
        <taxon>Sar</taxon>
        <taxon>Stramenopiles</taxon>
        <taxon>Ochrophyta</taxon>
        <taxon>Pelagophyceae</taxon>
        <taxon>Pelagomonadales</taxon>
        <taxon>Pelagomonadaceae</taxon>
        <taxon>Aureococcus</taxon>
    </lineage>
</organism>
<dbReference type="EMBL" id="GL833146">
    <property type="protein sequence ID" value="EGB04869.1"/>
    <property type="molecule type" value="Genomic_DNA"/>
</dbReference>
<dbReference type="Proteomes" id="UP000002729">
    <property type="component" value="Unassembled WGS sequence"/>
</dbReference>
<dbReference type="Gene3D" id="2.60.120.10">
    <property type="entry name" value="Jelly Rolls"/>
    <property type="match status" value="2"/>
</dbReference>
<dbReference type="Pfam" id="PF02678">
    <property type="entry name" value="Pirin"/>
    <property type="match status" value="1"/>
</dbReference>